<dbReference type="OrthoDB" id="446168at2759"/>
<dbReference type="AlphaFoldDB" id="A0A419PCC5"/>
<accession>A0A419PCC5</accession>
<comment type="caution">
    <text evidence="1">The sequence shown here is derived from an EMBL/GenBank/DDBJ whole genome shotgun (WGS) entry which is preliminary data.</text>
</comment>
<reference evidence="1 2" key="1">
    <citation type="journal article" date="2018" name="Biotechnol. Adv.">
        <title>Improved genomic resources and new bioinformatic workflow for the carcinogenic parasite Clonorchis sinensis: Biotechnological implications.</title>
        <authorList>
            <person name="Wang D."/>
            <person name="Korhonen P.K."/>
            <person name="Gasser R.B."/>
            <person name="Young N.D."/>
        </authorList>
    </citation>
    <scope>NUCLEOTIDE SEQUENCE [LARGE SCALE GENOMIC DNA]</scope>
    <source>
        <strain evidence="1">Cs-k2</strain>
    </source>
</reference>
<dbReference type="InParanoid" id="A0A419PCC5"/>
<dbReference type="Proteomes" id="UP000286415">
    <property type="component" value="Unassembled WGS sequence"/>
</dbReference>
<dbReference type="EMBL" id="NIRI02000010">
    <property type="protein sequence ID" value="KAG5454409.1"/>
    <property type="molecule type" value="Genomic_DNA"/>
</dbReference>
<sequence length="205" mass="23186">MVVLLLVMTRRGNGGTRVTSLANECIYRNHCNLCSSTTHVHYEKRKVSIKSNPVAHKIRSQYTHKQDEGAQVSGGIFQELSSRSAIGVKSEGTECIDRSINLHRVLHKSSSTRSVPNCHATRKKHEGWDTAWLPKPRQWKSRGRGQVRTVDLPTDVCTSEFRLPRVIFTKQNKQKGFLSDKYTHLHANLVLTGGSLETRLNPLFL</sequence>
<protein>
    <submittedName>
        <fullName evidence="1">Uncharacterized protein</fullName>
    </submittedName>
</protein>
<organism evidence="1 2">
    <name type="scientific">Clonorchis sinensis</name>
    <name type="common">Chinese liver fluke</name>
    <dbReference type="NCBI Taxonomy" id="79923"/>
    <lineage>
        <taxon>Eukaryota</taxon>
        <taxon>Metazoa</taxon>
        <taxon>Spiralia</taxon>
        <taxon>Lophotrochozoa</taxon>
        <taxon>Platyhelminthes</taxon>
        <taxon>Trematoda</taxon>
        <taxon>Digenea</taxon>
        <taxon>Opisthorchiida</taxon>
        <taxon>Opisthorchiata</taxon>
        <taxon>Opisthorchiidae</taxon>
        <taxon>Clonorchis</taxon>
    </lineage>
</organism>
<proteinExistence type="predicted"/>
<gene>
    <name evidence="1" type="ORF">CSKR_107204</name>
</gene>
<keyword evidence="2" id="KW-1185">Reference proteome</keyword>
<reference evidence="1 2" key="2">
    <citation type="journal article" date="2021" name="Genomics">
        <title>High-quality reference genome for Clonorchis sinensis.</title>
        <authorList>
            <person name="Young N.D."/>
            <person name="Stroehlein A.J."/>
            <person name="Kinkar L."/>
            <person name="Wang T."/>
            <person name="Sohn W.M."/>
            <person name="Chang B.C.H."/>
            <person name="Kaur P."/>
            <person name="Weisz D."/>
            <person name="Dudchenko O."/>
            <person name="Aiden E.L."/>
            <person name="Korhonen P.K."/>
            <person name="Gasser R.B."/>
        </authorList>
    </citation>
    <scope>NUCLEOTIDE SEQUENCE [LARGE SCALE GENOMIC DNA]</scope>
    <source>
        <strain evidence="1">Cs-k2</strain>
    </source>
</reference>
<evidence type="ECO:0000313" key="1">
    <source>
        <dbReference type="EMBL" id="KAG5454409.1"/>
    </source>
</evidence>
<evidence type="ECO:0000313" key="2">
    <source>
        <dbReference type="Proteomes" id="UP000286415"/>
    </source>
</evidence>
<name>A0A419PCC5_CLOSI</name>